<dbReference type="GO" id="GO:0051301">
    <property type="term" value="P:cell division"/>
    <property type="evidence" value="ECO:0007669"/>
    <property type="project" value="UniProtKB-KW"/>
</dbReference>
<dbReference type="InterPro" id="IPR019018">
    <property type="entry name" value="Rab-bd_FIP-RBD"/>
</dbReference>
<dbReference type="PANTHER" id="PTHR15726:SF6">
    <property type="entry name" value="RAB11 FAMILY-INTERACTING PROTEIN 3"/>
    <property type="match status" value="1"/>
</dbReference>
<evidence type="ECO:0000256" key="15">
    <source>
        <dbReference type="ARBA" id="ARBA00023054"/>
    </source>
</evidence>
<evidence type="ECO:0000256" key="20">
    <source>
        <dbReference type="SAM" id="MobiDB-lite"/>
    </source>
</evidence>
<evidence type="ECO:0000256" key="18">
    <source>
        <dbReference type="ARBA" id="ARBA00023306"/>
    </source>
</evidence>
<evidence type="ECO:0000256" key="13">
    <source>
        <dbReference type="ARBA" id="ARBA00022837"/>
    </source>
</evidence>
<dbReference type="Pfam" id="PF13499">
    <property type="entry name" value="EF-hand_7"/>
    <property type="match status" value="1"/>
</dbReference>
<evidence type="ECO:0000259" key="21">
    <source>
        <dbReference type="PROSITE" id="PS50222"/>
    </source>
</evidence>
<evidence type="ECO:0000256" key="11">
    <source>
        <dbReference type="ARBA" id="ARBA00022737"/>
    </source>
</evidence>
<dbReference type="GO" id="GO:0005813">
    <property type="term" value="C:centrosome"/>
    <property type="evidence" value="ECO:0007669"/>
    <property type="project" value="UniProtKB-SubCell"/>
</dbReference>
<dbReference type="Proteomes" id="UP000233080">
    <property type="component" value="Unassembled WGS sequence"/>
</dbReference>
<evidence type="ECO:0000256" key="17">
    <source>
        <dbReference type="ARBA" id="ARBA00023212"/>
    </source>
</evidence>
<evidence type="ECO:0000256" key="7">
    <source>
        <dbReference type="ARBA" id="ARBA00022490"/>
    </source>
</evidence>
<keyword evidence="9" id="KW-0132">Cell division</keyword>
<organism evidence="23 24">
    <name type="scientific">Colobus angolensis palliatus</name>
    <name type="common">Peters' Angolan colobus</name>
    <dbReference type="NCBI Taxonomy" id="336983"/>
    <lineage>
        <taxon>Eukaryota</taxon>
        <taxon>Metazoa</taxon>
        <taxon>Chordata</taxon>
        <taxon>Craniata</taxon>
        <taxon>Vertebrata</taxon>
        <taxon>Euteleostomi</taxon>
        <taxon>Mammalia</taxon>
        <taxon>Eutheria</taxon>
        <taxon>Euarchontoglires</taxon>
        <taxon>Primates</taxon>
        <taxon>Haplorrhini</taxon>
        <taxon>Catarrhini</taxon>
        <taxon>Cercopithecidae</taxon>
        <taxon>Colobinae</taxon>
        <taxon>Colobus</taxon>
    </lineage>
</organism>
<dbReference type="GO" id="GO:0030496">
    <property type="term" value="C:midbody"/>
    <property type="evidence" value="ECO:0007669"/>
    <property type="project" value="UniProtKB-SubCell"/>
</dbReference>
<feature type="domain" description="FIP-RBD" evidence="22">
    <location>
        <begin position="584"/>
        <end position="646"/>
    </location>
</feature>
<dbReference type="PROSITE" id="PS50222">
    <property type="entry name" value="EF_HAND_2"/>
    <property type="match status" value="1"/>
</dbReference>
<keyword evidence="7" id="KW-0963">Cytoplasm</keyword>
<evidence type="ECO:0000256" key="19">
    <source>
        <dbReference type="ARBA" id="ARBA00071487"/>
    </source>
</evidence>
<dbReference type="InterPro" id="IPR057316">
    <property type="entry name" value="Rab11-FIP3/4_dom"/>
</dbReference>
<keyword evidence="16" id="KW-0472">Membrane</keyword>
<comment type="subcellular location">
    <subcellularLocation>
        <location evidence="4">Cleavage furrow</location>
    </subcellularLocation>
    <subcellularLocation>
        <location evidence="3">Cytoplasm</location>
        <location evidence="3">Cytoskeleton</location>
        <location evidence="3">Microtubule organizing center</location>
        <location evidence="3">Centrosome</location>
    </subcellularLocation>
    <subcellularLocation>
        <location evidence="1">Golgi apparatus</location>
        <location evidence="1">trans-Golgi network membrane</location>
        <topology evidence="1">Peripheral membrane protein</topology>
    </subcellularLocation>
    <subcellularLocation>
        <location evidence="2">Midbody</location>
    </subcellularLocation>
    <subcellularLocation>
        <location evidence="5">Recycling endosome membrane</location>
        <topology evidence="5">Peripheral membrane protein</topology>
    </subcellularLocation>
</comment>
<evidence type="ECO:0000256" key="2">
    <source>
        <dbReference type="ARBA" id="ARBA00004214"/>
    </source>
</evidence>
<evidence type="ECO:0000256" key="10">
    <source>
        <dbReference type="ARBA" id="ARBA00022723"/>
    </source>
</evidence>
<dbReference type="FunFam" id="1.20.5.2440:FF:000001">
    <property type="entry name" value="RAB11 family interacting protein 4"/>
    <property type="match status" value="1"/>
</dbReference>
<dbReference type="SUPFAM" id="SSF144270">
    <property type="entry name" value="Eferin C-derminal domain-like"/>
    <property type="match status" value="1"/>
</dbReference>
<feature type="compositionally biased region" description="Basic and acidic residues" evidence="20">
    <location>
        <begin position="544"/>
        <end position="554"/>
    </location>
</feature>
<keyword evidence="13" id="KW-0106">Calcium</keyword>
<evidence type="ECO:0000256" key="4">
    <source>
        <dbReference type="ARBA" id="ARBA00004626"/>
    </source>
</evidence>
<keyword evidence="6" id="KW-0813">Transport</keyword>
<keyword evidence="17" id="KW-0206">Cytoskeleton</keyword>
<dbReference type="Pfam" id="PF25450">
    <property type="entry name" value="Rab11-FIP3"/>
    <property type="match status" value="1"/>
</dbReference>
<keyword evidence="24" id="KW-1185">Reference proteome</keyword>
<dbReference type="GO" id="GO:0032465">
    <property type="term" value="P:regulation of cytokinesis"/>
    <property type="evidence" value="ECO:0007669"/>
    <property type="project" value="TreeGrafter"/>
</dbReference>
<dbReference type="STRING" id="336983.ENSCANP00000036414"/>
<evidence type="ECO:0000256" key="14">
    <source>
        <dbReference type="ARBA" id="ARBA00023034"/>
    </source>
</evidence>
<dbReference type="Ensembl" id="ENSCANT00000059663.1">
    <property type="protein sequence ID" value="ENSCANP00000036414.1"/>
    <property type="gene ID" value="ENSCANG00000041897.1"/>
</dbReference>
<feature type="region of interest" description="Disordered" evidence="20">
    <location>
        <begin position="1"/>
        <end position="103"/>
    </location>
</feature>
<dbReference type="GO" id="GO:0005509">
    <property type="term" value="F:calcium ion binding"/>
    <property type="evidence" value="ECO:0007669"/>
    <property type="project" value="InterPro"/>
</dbReference>
<dbReference type="GO" id="GO:0061512">
    <property type="term" value="P:protein localization to cilium"/>
    <property type="evidence" value="ECO:0007669"/>
    <property type="project" value="UniProtKB-ARBA"/>
</dbReference>
<dbReference type="OMA" id="NGEHDCR"/>
<evidence type="ECO:0000256" key="6">
    <source>
        <dbReference type="ARBA" id="ARBA00022448"/>
    </source>
</evidence>
<dbReference type="InterPro" id="IPR002048">
    <property type="entry name" value="EF_hand_dom"/>
</dbReference>
<dbReference type="Gene3D" id="1.20.5.2440">
    <property type="match status" value="1"/>
</dbReference>
<keyword evidence="8" id="KW-0597">Phosphoprotein</keyword>
<evidence type="ECO:0000256" key="12">
    <source>
        <dbReference type="ARBA" id="ARBA00022753"/>
    </source>
</evidence>
<dbReference type="GO" id="GO:0032456">
    <property type="term" value="P:endocytic recycling"/>
    <property type="evidence" value="ECO:0007669"/>
    <property type="project" value="TreeGrafter"/>
</dbReference>
<dbReference type="Pfam" id="PF09457">
    <property type="entry name" value="RBD-FIP"/>
    <property type="match status" value="1"/>
</dbReference>
<evidence type="ECO:0000256" key="8">
    <source>
        <dbReference type="ARBA" id="ARBA00022553"/>
    </source>
</evidence>
<protein>
    <recommendedName>
        <fullName evidence="19">Rab11 family-interacting protein 3</fullName>
    </recommendedName>
</protein>
<keyword evidence="12" id="KW-0967">Endosome</keyword>
<dbReference type="SUPFAM" id="SSF47473">
    <property type="entry name" value="EF-hand"/>
    <property type="match status" value="1"/>
</dbReference>
<dbReference type="FunFam" id="1.10.238.10:FF:000227">
    <property type="entry name" value="Rab11 family-interacting protein 3"/>
    <property type="match status" value="1"/>
</dbReference>
<evidence type="ECO:0000256" key="16">
    <source>
        <dbReference type="ARBA" id="ARBA00023136"/>
    </source>
</evidence>
<dbReference type="GO" id="GO:0005794">
    <property type="term" value="C:Golgi apparatus"/>
    <property type="evidence" value="ECO:0007669"/>
    <property type="project" value="UniProtKB-SubCell"/>
</dbReference>
<name>A0A2K5K5Q1_COLAP</name>
<dbReference type="PROSITE" id="PS51511">
    <property type="entry name" value="FIP_RBD"/>
    <property type="match status" value="1"/>
</dbReference>
<dbReference type="GO" id="GO:0030139">
    <property type="term" value="C:endocytic vesicle"/>
    <property type="evidence" value="ECO:0007669"/>
    <property type="project" value="TreeGrafter"/>
</dbReference>
<dbReference type="GO" id="GO:0032154">
    <property type="term" value="C:cleavage furrow"/>
    <property type="evidence" value="ECO:0007669"/>
    <property type="project" value="UniProtKB-SubCell"/>
</dbReference>
<keyword evidence="18" id="KW-0131">Cell cycle</keyword>
<reference evidence="23" key="2">
    <citation type="submission" date="2025-09" db="UniProtKB">
        <authorList>
            <consortium name="Ensembl"/>
        </authorList>
    </citation>
    <scope>IDENTIFICATION</scope>
</reference>
<keyword evidence="14" id="KW-0333">Golgi apparatus</keyword>
<dbReference type="Gene3D" id="1.10.238.10">
    <property type="entry name" value="EF-hand"/>
    <property type="match status" value="1"/>
</dbReference>
<dbReference type="GO" id="GO:0055038">
    <property type="term" value="C:recycling endosome membrane"/>
    <property type="evidence" value="ECO:0007669"/>
    <property type="project" value="UniProtKB-SubCell"/>
</dbReference>
<keyword evidence="15" id="KW-0175">Coiled coil</keyword>
<evidence type="ECO:0000256" key="3">
    <source>
        <dbReference type="ARBA" id="ARBA00004300"/>
    </source>
</evidence>
<dbReference type="InterPro" id="IPR011992">
    <property type="entry name" value="EF-hand-dom_pair"/>
</dbReference>
<evidence type="ECO:0000313" key="24">
    <source>
        <dbReference type="Proteomes" id="UP000233080"/>
    </source>
</evidence>
<evidence type="ECO:0000256" key="5">
    <source>
        <dbReference type="ARBA" id="ARBA00004654"/>
    </source>
</evidence>
<dbReference type="InterPro" id="IPR051977">
    <property type="entry name" value="Rab11-interacting_regulator"/>
</dbReference>
<evidence type="ECO:0000259" key="22">
    <source>
        <dbReference type="PROSITE" id="PS51511"/>
    </source>
</evidence>
<keyword evidence="11" id="KW-0677">Repeat</keyword>
<feature type="region of interest" description="Disordered" evidence="20">
    <location>
        <begin position="217"/>
        <end position="239"/>
    </location>
</feature>
<feature type="region of interest" description="Disordered" evidence="20">
    <location>
        <begin position="535"/>
        <end position="554"/>
    </location>
</feature>
<dbReference type="InterPro" id="IPR037245">
    <property type="entry name" value="FIP-RBD_C_sf"/>
</dbReference>
<dbReference type="PANTHER" id="PTHR15726">
    <property type="entry name" value="RAB11-FAMILY INTERACTING PROTEIN"/>
    <property type="match status" value="1"/>
</dbReference>
<evidence type="ECO:0000256" key="9">
    <source>
        <dbReference type="ARBA" id="ARBA00022618"/>
    </source>
</evidence>
<sequence length="646" mass="72201">SPEAPGPGPRSEAPLPELDPLFSWTEKPEECGPPGCPESAPFRLQGSSSSHRARGEVDLFPPFPAPTAGELGLEEGPGSPPQPSDLSQTHPLPSEPAGSQEDGPRLRAVFDALDGDGDGFVRIEDFVQFATVYGAEQVKDLTKYLDPSGLGVISFEDFYQGITAIRNGDPDGQRYGGIASAQDEEPLACPDEFDDFVTYEMGSESTYSECETFTDEDTSTLVHPELQPEGDTDSAGGSAVPSECLDAMEEPDHGALLLLPGRSHTHGQSIITVIGGEEHFEDYGEGSEAELSPETLCNGQLGCSDPAFLTPSPTKRLSSKKVARYLHQSGALTMEALEDPSPELVEGPEEDIADKVVFLERRVLELEKDTAATGEQHSRLRQENLQLVHRANALEEQLKEQELRACEMVLEETRRQKELLCKMEREKSIEIENLQARLQQLDEENSELRSCTPCLKAHIERLEEEKQKLLDEIESLTLRLSEEQENKRRMGDRLSHERHQFQRDKEATQELIEDLRKQLEHLQLLKLEAEQRRGRSSSMGLQEYHSRARESELEQEVRRLKQDNRNLKEQNEELNGQIITLSIQGAKSLFSTAFSESLAAEISSVSRDELMEAIQKQEEINFRLQDYIDRIIVAIMETNPSILEVK</sequence>
<dbReference type="AlphaFoldDB" id="A0A2K5K5Q1"/>
<evidence type="ECO:0000313" key="23">
    <source>
        <dbReference type="Ensembl" id="ENSCANP00000036414.1"/>
    </source>
</evidence>
<proteinExistence type="predicted"/>
<accession>A0A2K5K5Q1</accession>
<reference evidence="23" key="1">
    <citation type="submission" date="2025-08" db="UniProtKB">
        <authorList>
            <consortium name="Ensembl"/>
        </authorList>
    </citation>
    <scope>IDENTIFICATION</scope>
</reference>
<keyword evidence="10" id="KW-0479">Metal-binding</keyword>
<feature type="domain" description="EF-hand" evidence="21">
    <location>
        <begin position="101"/>
        <end position="136"/>
    </location>
</feature>
<evidence type="ECO:0000256" key="1">
    <source>
        <dbReference type="ARBA" id="ARBA00004150"/>
    </source>
</evidence>